<protein>
    <submittedName>
        <fullName evidence="2">Uncharacterized protein</fullName>
    </submittedName>
</protein>
<evidence type="ECO:0000256" key="1">
    <source>
        <dbReference type="SAM" id="MobiDB-lite"/>
    </source>
</evidence>
<dbReference type="AlphaFoldDB" id="A0AAY5KBV9"/>
<sequence>AKDPGPHIPEAPSTRCREGHSQIRDSGIEEILEVLLPPPILQTPDFTLSYISLGTYVSTVRLGICLCLYQSAFLCFCPFTD</sequence>
<accession>A0AAY5KBV9</accession>
<feature type="region of interest" description="Disordered" evidence="1">
    <location>
        <begin position="1"/>
        <end position="20"/>
    </location>
</feature>
<dbReference type="Proteomes" id="UP000265140">
    <property type="component" value="Chromosome 20"/>
</dbReference>
<organism evidence="2 3">
    <name type="scientific">Esox lucius</name>
    <name type="common">Northern pike</name>
    <dbReference type="NCBI Taxonomy" id="8010"/>
    <lineage>
        <taxon>Eukaryota</taxon>
        <taxon>Metazoa</taxon>
        <taxon>Chordata</taxon>
        <taxon>Craniata</taxon>
        <taxon>Vertebrata</taxon>
        <taxon>Euteleostomi</taxon>
        <taxon>Actinopterygii</taxon>
        <taxon>Neopterygii</taxon>
        <taxon>Teleostei</taxon>
        <taxon>Protacanthopterygii</taxon>
        <taxon>Esociformes</taxon>
        <taxon>Esocidae</taxon>
        <taxon>Esox</taxon>
    </lineage>
</organism>
<evidence type="ECO:0000313" key="2">
    <source>
        <dbReference type="Ensembl" id="ENSELUP00000086236.1"/>
    </source>
</evidence>
<reference evidence="2" key="2">
    <citation type="submission" date="2025-08" db="UniProtKB">
        <authorList>
            <consortium name="Ensembl"/>
        </authorList>
    </citation>
    <scope>IDENTIFICATION</scope>
</reference>
<keyword evidence="3" id="KW-1185">Reference proteome</keyword>
<reference evidence="2 3" key="1">
    <citation type="submission" date="2020-02" db="EMBL/GenBank/DDBJ databases">
        <title>Esox lucius (northern pike) genome, fEsoLuc1, primary haplotype.</title>
        <authorList>
            <person name="Myers G."/>
            <person name="Karagic N."/>
            <person name="Meyer A."/>
            <person name="Pippel M."/>
            <person name="Reichard M."/>
            <person name="Winkler S."/>
            <person name="Tracey A."/>
            <person name="Sims Y."/>
            <person name="Howe K."/>
            <person name="Rhie A."/>
            <person name="Formenti G."/>
            <person name="Durbin R."/>
            <person name="Fedrigo O."/>
            <person name="Jarvis E.D."/>
        </authorList>
    </citation>
    <scope>NUCLEOTIDE SEQUENCE [LARGE SCALE GENOMIC DNA]</scope>
</reference>
<evidence type="ECO:0000313" key="3">
    <source>
        <dbReference type="Proteomes" id="UP000265140"/>
    </source>
</evidence>
<name>A0AAY5KBV9_ESOLU</name>
<reference evidence="2" key="3">
    <citation type="submission" date="2025-09" db="UniProtKB">
        <authorList>
            <consortium name="Ensembl"/>
        </authorList>
    </citation>
    <scope>IDENTIFICATION</scope>
</reference>
<proteinExistence type="predicted"/>
<dbReference type="Ensembl" id="ENSELUT00000108848.1">
    <property type="protein sequence ID" value="ENSELUP00000086236.1"/>
    <property type="gene ID" value="ENSELUG00000038138.1"/>
</dbReference>